<keyword evidence="8" id="KW-1185">Reference proteome</keyword>
<gene>
    <name evidence="7" type="ORF">SDRG_03106</name>
</gene>
<protein>
    <submittedName>
        <fullName evidence="7">Uncharacterized protein</fullName>
    </submittedName>
</protein>
<dbReference type="InterPro" id="IPR011989">
    <property type="entry name" value="ARM-like"/>
</dbReference>
<dbReference type="Pfam" id="PF24492">
    <property type="entry name" value="HEAT_ECM29"/>
    <property type="match status" value="1"/>
</dbReference>
<dbReference type="InterPro" id="IPR055443">
    <property type="entry name" value="HEAT_ECM29"/>
</dbReference>
<dbReference type="EMBL" id="JH767138">
    <property type="protein sequence ID" value="EQC39677.1"/>
    <property type="molecule type" value="Genomic_DNA"/>
</dbReference>
<dbReference type="RefSeq" id="XP_008606949.1">
    <property type="nucleotide sequence ID" value="XM_008608727.1"/>
</dbReference>
<proteinExistence type="predicted"/>
<accession>T0SA57</accession>
<evidence type="ECO:0000259" key="5">
    <source>
        <dbReference type="Pfam" id="PF13001"/>
    </source>
</evidence>
<reference evidence="7 8" key="1">
    <citation type="submission" date="2012-04" db="EMBL/GenBank/DDBJ databases">
        <title>The Genome Sequence of Saprolegnia declina VS20.</title>
        <authorList>
            <consortium name="The Broad Institute Genome Sequencing Platform"/>
            <person name="Russ C."/>
            <person name="Nusbaum C."/>
            <person name="Tyler B."/>
            <person name="van West P."/>
            <person name="Dieguez-Uribeondo J."/>
            <person name="de Bruijn I."/>
            <person name="Tripathy S."/>
            <person name="Jiang R."/>
            <person name="Young S.K."/>
            <person name="Zeng Q."/>
            <person name="Gargeya S."/>
            <person name="Fitzgerald M."/>
            <person name="Haas B."/>
            <person name="Abouelleil A."/>
            <person name="Alvarado L."/>
            <person name="Arachchi H.M."/>
            <person name="Berlin A."/>
            <person name="Chapman S.B."/>
            <person name="Goldberg J."/>
            <person name="Griggs A."/>
            <person name="Gujja S."/>
            <person name="Hansen M."/>
            <person name="Howarth C."/>
            <person name="Imamovic A."/>
            <person name="Larimer J."/>
            <person name="McCowen C."/>
            <person name="Montmayeur A."/>
            <person name="Murphy C."/>
            <person name="Neiman D."/>
            <person name="Pearson M."/>
            <person name="Priest M."/>
            <person name="Roberts A."/>
            <person name="Saif S."/>
            <person name="Shea T."/>
            <person name="Sisk P."/>
            <person name="Sykes S."/>
            <person name="Wortman J."/>
            <person name="Nusbaum C."/>
            <person name="Birren B."/>
        </authorList>
    </citation>
    <scope>NUCLEOTIDE SEQUENCE [LARGE SCALE GENOMIC DNA]</scope>
    <source>
        <strain evidence="7 8">VS20</strain>
    </source>
</reference>
<evidence type="ECO:0000256" key="2">
    <source>
        <dbReference type="ARBA" id="ARBA00022490"/>
    </source>
</evidence>
<dbReference type="PANTHER" id="PTHR23346">
    <property type="entry name" value="TRANSLATIONAL ACTIVATOR GCN1-RELATED"/>
    <property type="match status" value="1"/>
</dbReference>
<dbReference type="OrthoDB" id="16066at2759"/>
<evidence type="ECO:0000256" key="1">
    <source>
        <dbReference type="ARBA" id="ARBA00004496"/>
    </source>
</evidence>
<dbReference type="GO" id="GO:0000502">
    <property type="term" value="C:proteasome complex"/>
    <property type="evidence" value="ECO:0007669"/>
    <property type="project" value="UniProtKB-KW"/>
</dbReference>
<keyword evidence="3" id="KW-0677">Repeat</keyword>
<dbReference type="Pfam" id="PF13001">
    <property type="entry name" value="ECM29_N"/>
    <property type="match status" value="1"/>
</dbReference>
<dbReference type="SUPFAM" id="SSF48371">
    <property type="entry name" value="ARM repeat"/>
    <property type="match status" value="3"/>
</dbReference>
<dbReference type="OMA" id="ECARAWK"/>
<feature type="domain" description="Proteasome component Ecm29 N-terminal" evidence="5">
    <location>
        <begin position="15"/>
        <end position="491"/>
    </location>
</feature>
<dbReference type="GO" id="GO:0005737">
    <property type="term" value="C:cytoplasm"/>
    <property type="evidence" value="ECO:0007669"/>
    <property type="project" value="UniProtKB-SubCell"/>
</dbReference>
<comment type="subcellular location">
    <subcellularLocation>
        <location evidence="1">Cytoplasm</location>
    </subcellularLocation>
</comment>
<dbReference type="InterPro" id="IPR024372">
    <property type="entry name" value="Ecm29_N"/>
</dbReference>
<evidence type="ECO:0000313" key="8">
    <source>
        <dbReference type="Proteomes" id="UP000030762"/>
    </source>
</evidence>
<dbReference type="Proteomes" id="UP000030762">
    <property type="component" value="Unassembled WGS sequence"/>
</dbReference>
<dbReference type="GO" id="GO:0043248">
    <property type="term" value="P:proteasome assembly"/>
    <property type="evidence" value="ECO:0007669"/>
    <property type="project" value="InterPro"/>
</dbReference>
<dbReference type="InterPro" id="IPR016024">
    <property type="entry name" value="ARM-type_fold"/>
</dbReference>
<evidence type="ECO:0000256" key="4">
    <source>
        <dbReference type="ARBA" id="ARBA00022942"/>
    </source>
</evidence>
<dbReference type="GO" id="GO:0060090">
    <property type="term" value="F:molecular adaptor activity"/>
    <property type="evidence" value="ECO:0007669"/>
    <property type="project" value="InterPro"/>
</dbReference>
<evidence type="ECO:0000256" key="3">
    <source>
        <dbReference type="ARBA" id="ARBA00022737"/>
    </source>
</evidence>
<evidence type="ECO:0000313" key="7">
    <source>
        <dbReference type="EMBL" id="EQC39677.1"/>
    </source>
</evidence>
<dbReference type="STRING" id="1156394.T0SA57"/>
<organism evidence="7 8">
    <name type="scientific">Saprolegnia diclina (strain VS20)</name>
    <dbReference type="NCBI Taxonomy" id="1156394"/>
    <lineage>
        <taxon>Eukaryota</taxon>
        <taxon>Sar</taxon>
        <taxon>Stramenopiles</taxon>
        <taxon>Oomycota</taxon>
        <taxon>Saprolegniomycetes</taxon>
        <taxon>Saprolegniales</taxon>
        <taxon>Saprolegniaceae</taxon>
        <taxon>Saprolegnia</taxon>
    </lineage>
</organism>
<dbReference type="GeneID" id="19943833"/>
<name>T0SA57_SAPDV</name>
<keyword evidence="2" id="KW-0963">Cytoplasm</keyword>
<dbReference type="VEuPathDB" id="FungiDB:SDRG_03106"/>
<dbReference type="GO" id="GO:0036503">
    <property type="term" value="P:ERAD pathway"/>
    <property type="evidence" value="ECO:0007669"/>
    <property type="project" value="TreeGrafter"/>
</dbReference>
<dbReference type="GO" id="GO:0005634">
    <property type="term" value="C:nucleus"/>
    <property type="evidence" value="ECO:0007669"/>
    <property type="project" value="TreeGrafter"/>
</dbReference>
<keyword evidence="4" id="KW-0647">Proteasome</keyword>
<feature type="domain" description="Proteasome adapter and scaffold protein ECM29 HEAT-repeat" evidence="6">
    <location>
        <begin position="1210"/>
        <end position="1338"/>
    </location>
</feature>
<dbReference type="PANTHER" id="PTHR23346:SF19">
    <property type="entry name" value="PROTEASOME ADAPTER AND SCAFFOLD PROTEIN ECM29"/>
    <property type="match status" value="1"/>
</dbReference>
<evidence type="ECO:0000259" key="6">
    <source>
        <dbReference type="Pfam" id="PF24492"/>
    </source>
</evidence>
<dbReference type="Gene3D" id="1.25.10.10">
    <property type="entry name" value="Leucine-rich Repeat Variant"/>
    <property type="match status" value="1"/>
</dbReference>
<dbReference type="InParanoid" id="T0SA57"/>
<dbReference type="eggNOG" id="KOG0915">
    <property type="taxonomic scope" value="Eukaryota"/>
</dbReference>
<sequence>MDDGQHDEAARVAELDRVLLRLGLTDDDKLCDVLRLLLPQLFQRLIETGAASVTAKILDIFAHLIKRLKTFPSMRVMLPLAPLLAFLDPTEHLVQTNAAYARNFTVLFLELGFPAQPDDEKMTILSTLLSGLATKSASVQDTFFRLLLHSFRFQASTPIRVPASTDDVQVLLDYLLDVLLCPAVSTARSERLQRTKFLSLEKASRTDIQLKVVQFLKGVVAGTDGVDIALWYLHFAVGATAEFHTISTYCREELDRLHKYQLEMLDNAAAMSLFARSLLGQSAPSELGGLLLNDRSPLPEAVALHIVPLLCLSKAAANVFPMNLQLICTLLFGNVTAKPLTQPIRKAGIDFCVWTLSHSDEAMVVAALGPVLYTPLMKLQQDQECSTSVRHGVYSSLSILATRCPAVIAASAEPFQHLLYRAMREEDESRSGSVCLEALRTLCTAYMSGSAPSAVLATIKREIHELGDASSVMQPKFDRIRGILAFWASQLLFSNATESPGGDVYLRRVLLRFAGDASDQVREICAAAIMQTPLPPFANVVSVCSPASMLTPTASEAVLRGTLQFYLACLAASDVAGLMPPDVNALVEACIGLIGAGGSQAFVASEALVQLAGLPAARPFLHEQLRTLVAILLSVENAEVREHVAITIGFLELPEIDSHGLAMELQAHVASDHWPERHGALSALSMLARSLRNLDDGIASRVLVLLQRTLEPLLLGHASVLSAHDAKLQYAHVFAYTQVLGALAAAQSVANLPLMLAVLLDVLKLPSKDPDMAETIDRLHLRALQSLACLFYHNDDTATLVDETASALITAYSDRKDVSFQYGIGQLFVAMGHSRDAPLTSLVSQVTTLLSSPSPHLKASGALYLFCILLAATSDGPWREFIRRPGTATSIHDSAIDLLNEANAFTQECAVKSLTLLYTLASAPDELSDTLFKRLKCYRAFLNAPAATAPTATADDATSAANAIENACYREVSTVAAEVGDPSVMYTLLYLCTSDPTWGALRAPVTVGVSRFIAAPLQLDVLHTAFSKSQIERAQVTWHASAVASRLVPRLFLLKAHPNPKISGCMLQLWTLLKSTKPDLVHEYYEVLMAHVLGRTTSKNFKYREASCAALVELLQGRTADQVAAYLRDLWKATARAVDDVNESVVVASIKLVKCVGELSVRVATADVSCVDAVLPFLVDEGIVSSNKLCQGLCMGYLLRLVQQLPPHHLQAHLRTLPITLLACMSSLEMPELQYAQFHVQDKRQLEKLRVSLSQAGPVGELLSACLAQLSQLAREHSNIVSDIVGTLCTGVCTTLRSGVGLNTRVGAANFVVSLVADVPHEMRSSGGAEKLLKSIFTPYMAHMVLTEARDGSNENDGPDTAAQEDGLRDGLVVRAYGRAAAYVAKLVPTHLVDAYVAQALLAVPTSIVFATDAGSTTTTDLGRYGWVTATAAAELLRQLPPTRESSASATSDDDWCQRLFPVAFAGQFANSTGLGAAWTTVLECIPPTLSYSSRYITAALSYATTLVGHLSWEARKQGALALKTLTEPSYAPYIASWSATLSALEAAIPGKLWRGKGVVLEALVHVAKRENGTDRHGLLELLLHECDRARRSHDVSYLESAIVSVAAVAAVAPDAPPLAAFEQLQRFFFLEEDEQEAAPRSVPPLVIKRMFEALGAWWPSSPPTLADAPIAAQTRVLSWLTREVLSTPRFHVWSIRESVFLCLGCVLQGVDGRVLENRQVVADLVAVCVGDDGMRDPKYMAVRKAATTSLLALVHRDGPLPVAFVVYKEDVLATAATLAEESEPTVCALATRLLEALRVKS</sequence>